<dbReference type="Pfam" id="PF00144">
    <property type="entry name" value="Beta-lactamase"/>
    <property type="match status" value="1"/>
</dbReference>
<dbReference type="Gene3D" id="3.20.20.300">
    <property type="entry name" value="Glycoside hydrolase, family 3, N-terminal domain"/>
    <property type="match status" value="1"/>
</dbReference>
<evidence type="ECO:0000256" key="2">
    <source>
        <dbReference type="ARBA" id="ARBA00005336"/>
    </source>
</evidence>
<evidence type="ECO:0000313" key="10">
    <source>
        <dbReference type="Proteomes" id="UP001348817"/>
    </source>
</evidence>
<comment type="similarity">
    <text evidence="2">Belongs to the glycosyl hydrolase 3 family.</text>
</comment>
<evidence type="ECO:0000256" key="5">
    <source>
        <dbReference type="ARBA" id="ARBA00023295"/>
    </source>
</evidence>
<sequence length="999" mass="111501">MHKKVVFPSFWTLLILAFFSSLAQGQNLPNQAQEQWVDSVFNSLDQNQRIGQLLMVATYSNKTETHARQIESLINKYGLGGLIFFQGTPAKQASLTNRYQAQSKTPLLIGIDGEWGLGMRLDGVLDFPYQMTMGAMEAEDEQLIYKMGREIARQCRLMGIHVDFAPVVDINSDPANPVIGRRSFGEDKENVARKSISYIAGLQDGGVIASAKHFPGHGDTGTDSHVGLPVIKHDTTRLISTELYPFRKTLESGVMSVMVGHINVPALDPEPGRPASLSPKIVNGWLKERMGFKGLVFTDALNMQGVAKNHKSGEIEVKAIKAGNDVLLFPQNVGKAIEAIKKAVRDGEISQETVDKKVRKILYAKYWAGLDQNERIDVKSLKTELGRPVSGILTKRIYESAITVVRNKGDYLPLRMPDTTTIASLSLNAGKQKTAFQTSAERYATVKHFNLSRDDFSNGRYKATENKLSGYETVLVEVHGMTRRRGSHYGLDTRQLDMLERLRKKGKKVVVVLYGSPYALKYVTGFDHIICAYEDNGFMRQASAEVVFGSLPGKGTIPVSACEEFPVGTGVKTPALGRLGYATPEEVGMDSKVLKKIDKLAIKAVRTKATPGCQVLVAKDGKVVFEKGYGTYTYGDRRPVTRESVYDVASVTKVAATLQAAMLLEGHGLININDKASKHLPEMVGTNKEDVTIVNMLTHQAGLYPYKPFWARTIQDSVKNVYYRSKPSDKYSIKVATGMYGLNSLPDSVWRWTLDCEMRKPQRKSNGFKYNYKYSDQSFYILRRIVEKKTNQPLDQFMDQNFYRPLSLNRTGFLAWDKFDKKAIVPSERDNYFRNGVLQGYVNDPVAALNGGVDGHAGLFSNAYGMAVMLQMCLQDGYYGGYRFYPKNTVAKFTSSPFMRSNGNRRGIGWDKPVVKGDGPTSSRASKNAFGHLGFTGTTIWADPDHNLVYVFLSNRVYPSNTNKKLIKQNIRTHIQDVVYESIYEMDQKFPAKNGHSAR</sequence>
<dbReference type="Proteomes" id="UP001348817">
    <property type="component" value="Chromosome"/>
</dbReference>
<proteinExistence type="inferred from homology"/>
<dbReference type="SUPFAM" id="SSF52279">
    <property type="entry name" value="Beta-D-glucan exohydrolase, C-terminal domain"/>
    <property type="match status" value="1"/>
</dbReference>
<dbReference type="SUPFAM" id="SSF51445">
    <property type="entry name" value="(Trans)glycosidases"/>
    <property type="match status" value="1"/>
</dbReference>
<dbReference type="KEGG" id="fax:FUAX_31970"/>
<evidence type="ECO:0000256" key="1">
    <source>
        <dbReference type="ARBA" id="ARBA00001231"/>
    </source>
</evidence>
<dbReference type="EMBL" id="AP025314">
    <property type="protein sequence ID" value="BDD10765.1"/>
    <property type="molecule type" value="Genomic_DNA"/>
</dbReference>
<feature type="signal peptide" evidence="6">
    <location>
        <begin position="1"/>
        <end position="23"/>
    </location>
</feature>
<protein>
    <recommendedName>
        <fullName evidence="3">beta-N-acetylhexosaminidase</fullName>
        <ecNumber evidence="3">3.2.1.52</ecNumber>
    </recommendedName>
</protein>
<feature type="domain" description="Beta-lactamase-related" evidence="7">
    <location>
        <begin position="600"/>
        <end position="961"/>
    </location>
</feature>
<dbReference type="InterPro" id="IPR012338">
    <property type="entry name" value="Beta-lactam/transpept-like"/>
</dbReference>
<keyword evidence="4" id="KW-0378">Hydrolase</keyword>
<evidence type="ECO:0000259" key="8">
    <source>
        <dbReference type="Pfam" id="PF00933"/>
    </source>
</evidence>
<comment type="catalytic activity">
    <reaction evidence="1">
        <text>Hydrolysis of terminal non-reducing N-acetyl-D-hexosamine residues in N-acetyl-beta-D-hexosaminides.</text>
        <dbReference type="EC" id="3.2.1.52"/>
    </reaction>
</comment>
<evidence type="ECO:0000256" key="6">
    <source>
        <dbReference type="SAM" id="SignalP"/>
    </source>
</evidence>
<dbReference type="InterPro" id="IPR001764">
    <property type="entry name" value="Glyco_hydro_3_N"/>
</dbReference>
<keyword evidence="5" id="KW-0326">Glycosidase</keyword>
<dbReference type="InterPro" id="IPR001466">
    <property type="entry name" value="Beta-lactam-related"/>
</dbReference>
<gene>
    <name evidence="9" type="ORF">FUAX_31970</name>
</gene>
<organism evidence="9 10">
    <name type="scientific">Fulvitalea axinellae</name>
    <dbReference type="NCBI Taxonomy" id="1182444"/>
    <lineage>
        <taxon>Bacteria</taxon>
        <taxon>Pseudomonadati</taxon>
        <taxon>Bacteroidota</taxon>
        <taxon>Cytophagia</taxon>
        <taxon>Cytophagales</taxon>
        <taxon>Persicobacteraceae</taxon>
        <taxon>Fulvitalea</taxon>
    </lineage>
</organism>
<evidence type="ECO:0000259" key="7">
    <source>
        <dbReference type="Pfam" id="PF00144"/>
    </source>
</evidence>
<dbReference type="GO" id="GO:0004563">
    <property type="term" value="F:beta-N-acetylhexosaminidase activity"/>
    <property type="evidence" value="ECO:0007669"/>
    <property type="project" value="UniProtKB-EC"/>
</dbReference>
<dbReference type="RefSeq" id="WP_338392300.1">
    <property type="nucleotide sequence ID" value="NZ_AP025314.1"/>
</dbReference>
<dbReference type="GO" id="GO:0009254">
    <property type="term" value="P:peptidoglycan turnover"/>
    <property type="evidence" value="ECO:0007669"/>
    <property type="project" value="TreeGrafter"/>
</dbReference>
<feature type="chain" id="PRO_5043616914" description="beta-N-acetylhexosaminidase" evidence="6">
    <location>
        <begin position="24"/>
        <end position="999"/>
    </location>
</feature>
<dbReference type="InterPro" id="IPR036962">
    <property type="entry name" value="Glyco_hydro_3_N_sf"/>
</dbReference>
<dbReference type="Pfam" id="PF00933">
    <property type="entry name" value="Glyco_hydro_3"/>
    <property type="match status" value="1"/>
</dbReference>
<reference evidence="9 10" key="1">
    <citation type="submission" date="2021-12" db="EMBL/GenBank/DDBJ databases">
        <title>Genome sequencing of bacteria with rrn-lacking chromosome and rrn-plasmid.</title>
        <authorList>
            <person name="Anda M."/>
            <person name="Iwasaki W."/>
        </authorList>
    </citation>
    <scope>NUCLEOTIDE SEQUENCE [LARGE SCALE GENOMIC DNA]</scope>
    <source>
        <strain evidence="9 10">DSM 100852</strain>
    </source>
</reference>
<feature type="domain" description="Glycoside hydrolase family 3 N-terminal" evidence="8">
    <location>
        <begin position="48"/>
        <end position="362"/>
    </location>
</feature>
<dbReference type="InterPro" id="IPR036881">
    <property type="entry name" value="Glyco_hydro_3_C_sf"/>
</dbReference>
<dbReference type="PANTHER" id="PTHR30480:SF13">
    <property type="entry name" value="BETA-HEXOSAMINIDASE"/>
    <property type="match status" value="1"/>
</dbReference>
<name>A0AAU9DI20_9BACT</name>
<evidence type="ECO:0000256" key="4">
    <source>
        <dbReference type="ARBA" id="ARBA00022801"/>
    </source>
</evidence>
<dbReference type="GO" id="GO:0005975">
    <property type="term" value="P:carbohydrate metabolic process"/>
    <property type="evidence" value="ECO:0007669"/>
    <property type="project" value="InterPro"/>
</dbReference>
<dbReference type="PANTHER" id="PTHR30480">
    <property type="entry name" value="BETA-HEXOSAMINIDASE-RELATED"/>
    <property type="match status" value="1"/>
</dbReference>
<dbReference type="Gene3D" id="3.40.50.1700">
    <property type="entry name" value="Glycoside hydrolase family 3 C-terminal domain"/>
    <property type="match status" value="1"/>
</dbReference>
<dbReference type="InterPro" id="IPR050226">
    <property type="entry name" value="NagZ_Beta-hexosaminidase"/>
</dbReference>
<evidence type="ECO:0000313" key="9">
    <source>
        <dbReference type="EMBL" id="BDD10765.1"/>
    </source>
</evidence>
<dbReference type="EC" id="3.2.1.52" evidence="3"/>
<dbReference type="AlphaFoldDB" id="A0AAU9DI20"/>
<evidence type="ECO:0000256" key="3">
    <source>
        <dbReference type="ARBA" id="ARBA00012663"/>
    </source>
</evidence>
<keyword evidence="10" id="KW-1185">Reference proteome</keyword>
<dbReference type="Gene3D" id="3.40.710.10">
    <property type="entry name" value="DD-peptidase/beta-lactamase superfamily"/>
    <property type="match status" value="1"/>
</dbReference>
<dbReference type="SUPFAM" id="SSF56601">
    <property type="entry name" value="beta-lactamase/transpeptidase-like"/>
    <property type="match status" value="1"/>
</dbReference>
<accession>A0AAU9DI20</accession>
<dbReference type="InterPro" id="IPR017853">
    <property type="entry name" value="GH"/>
</dbReference>
<keyword evidence="6" id="KW-0732">Signal</keyword>